<gene>
    <name evidence="1" type="ORF">NPIL_525381</name>
</gene>
<keyword evidence="2" id="KW-1185">Reference proteome</keyword>
<comment type="caution">
    <text evidence="1">The sequence shown here is derived from an EMBL/GenBank/DDBJ whole genome shotgun (WGS) entry which is preliminary data.</text>
</comment>
<dbReference type="EMBL" id="BMAW01059929">
    <property type="protein sequence ID" value="GFT23610.1"/>
    <property type="molecule type" value="Genomic_DNA"/>
</dbReference>
<dbReference type="Proteomes" id="UP000887013">
    <property type="component" value="Unassembled WGS sequence"/>
</dbReference>
<evidence type="ECO:0000313" key="2">
    <source>
        <dbReference type="Proteomes" id="UP000887013"/>
    </source>
</evidence>
<name>A0A8X6TMG3_NEPPI</name>
<organism evidence="1 2">
    <name type="scientific">Nephila pilipes</name>
    <name type="common">Giant wood spider</name>
    <name type="synonym">Nephila maculata</name>
    <dbReference type="NCBI Taxonomy" id="299642"/>
    <lineage>
        <taxon>Eukaryota</taxon>
        <taxon>Metazoa</taxon>
        <taxon>Ecdysozoa</taxon>
        <taxon>Arthropoda</taxon>
        <taxon>Chelicerata</taxon>
        <taxon>Arachnida</taxon>
        <taxon>Araneae</taxon>
        <taxon>Araneomorphae</taxon>
        <taxon>Entelegynae</taxon>
        <taxon>Araneoidea</taxon>
        <taxon>Nephilidae</taxon>
        <taxon>Nephila</taxon>
    </lineage>
</organism>
<evidence type="ECO:0000313" key="1">
    <source>
        <dbReference type="EMBL" id="GFT23610.1"/>
    </source>
</evidence>
<protein>
    <submittedName>
        <fullName evidence="1">Uncharacterized protein</fullName>
    </submittedName>
</protein>
<proteinExistence type="predicted"/>
<sequence length="108" mass="11948">MSELFEFRIENSTRGSSWIPWPPFLKDHSILFTVQSPNRCVFVIGRDGVHCRADELSCTSVSALLLFFSGHPSPLCLGDGLISLELAMVPVMYHTVIVFLGNGIDCFG</sequence>
<accession>A0A8X6TMG3</accession>
<reference evidence="1" key="1">
    <citation type="submission" date="2020-08" db="EMBL/GenBank/DDBJ databases">
        <title>Multicomponent nature underlies the extraordinary mechanical properties of spider dragline silk.</title>
        <authorList>
            <person name="Kono N."/>
            <person name="Nakamura H."/>
            <person name="Mori M."/>
            <person name="Yoshida Y."/>
            <person name="Ohtoshi R."/>
            <person name="Malay A.D."/>
            <person name="Moran D.A.P."/>
            <person name="Tomita M."/>
            <person name="Numata K."/>
            <person name="Arakawa K."/>
        </authorList>
    </citation>
    <scope>NUCLEOTIDE SEQUENCE</scope>
</reference>
<dbReference type="AlphaFoldDB" id="A0A8X6TMG3"/>